<reference evidence="9" key="1">
    <citation type="submission" date="2015-09" db="EMBL/GenBank/DDBJ databases">
        <authorList>
            <person name="Bertelli C."/>
        </authorList>
    </citation>
    <scope>NUCLEOTIDE SEQUENCE [LARGE SCALE GENOMIC DNA]</scope>
    <source>
        <strain evidence="9">KNic</strain>
    </source>
</reference>
<dbReference type="Pfam" id="PF01697">
    <property type="entry name" value="Glyco_transf_92"/>
    <property type="match status" value="1"/>
</dbReference>
<proteinExistence type="predicted"/>
<dbReference type="RefSeq" id="WP_059061587.1">
    <property type="nucleotide sequence ID" value="NZ_LN879502.1"/>
</dbReference>
<keyword evidence="6" id="KW-0472">Membrane</keyword>
<evidence type="ECO:0000256" key="5">
    <source>
        <dbReference type="ARBA" id="ARBA00022989"/>
    </source>
</evidence>
<dbReference type="STRING" id="389348.PNK_1804"/>
<evidence type="ECO:0000256" key="2">
    <source>
        <dbReference type="ARBA" id="ARBA00022676"/>
    </source>
</evidence>
<evidence type="ECO:0000256" key="3">
    <source>
        <dbReference type="ARBA" id="ARBA00022679"/>
    </source>
</evidence>
<feature type="chain" id="PRO_5006856342" evidence="7">
    <location>
        <begin position="20"/>
        <end position="293"/>
    </location>
</feature>
<keyword evidence="3" id="KW-0808">Transferase</keyword>
<keyword evidence="4" id="KW-0812">Transmembrane</keyword>
<dbReference type="InParanoid" id="A0A0U5ET54"/>
<gene>
    <name evidence="8" type="ORF">PNK_1804</name>
</gene>
<dbReference type="GO" id="GO:0005737">
    <property type="term" value="C:cytoplasm"/>
    <property type="evidence" value="ECO:0007669"/>
    <property type="project" value="TreeGrafter"/>
</dbReference>
<dbReference type="GO" id="GO:0016020">
    <property type="term" value="C:membrane"/>
    <property type="evidence" value="ECO:0007669"/>
    <property type="project" value="UniProtKB-SubCell"/>
</dbReference>
<evidence type="ECO:0000256" key="1">
    <source>
        <dbReference type="ARBA" id="ARBA00004167"/>
    </source>
</evidence>
<dbReference type="GO" id="GO:0016757">
    <property type="term" value="F:glycosyltransferase activity"/>
    <property type="evidence" value="ECO:0007669"/>
    <property type="project" value="UniProtKB-KW"/>
</dbReference>
<dbReference type="EMBL" id="LN879502">
    <property type="protein sequence ID" value="CUI17411.1"/>
    <property type="molecule type" value="Genomic_DNA"/>
</dbReference>
<dbReference type="PANTHER" id="PTHR21461:SF69">
    <property type="entry name" value="GLYCOSYLTRANSFERASE FAMILY 92 PROTEIN"/>
    <property type="match status" value="1"/>
</dbReference>
<sequence length="293" mass="34313">MLKKILLLLNLFFVASCHAYQYDLAICAISKDDEPYLKEWIEFHKLVGVQHFYIYCHGNWDRYSEVLKDYIESEEVDLLSTQDYTDPAFNTVQCQSYTDLLVKVRHKVKWLAVIDIDEFLFSPTEHNLQTFLSKYENLPNVGGISANWHLFGTSWVPKVASNQTLIESLTLCTPEQHSANAHVKTIVRPQCVNHYDNPHYPIYFPGIVQTNTDGVTFFGPLSPYIQHTHLKINHYWTRDQDFFWNYKVPRQSSWGIQRTEEQNREVEIEFNNESNTAILPLVPPLRKRLGLKN</sequence>
<keyword evidence="7" id="KW-0732">Signal</keyword>
<evidence type="ECO:0000256" key="6">
    <source>
        <dbReference type="ARBA" id="ARBA00023136"/>
    </source>
</evidence>
<evidence type="ECO:0000256" key="7">
    <source>
        <dbReference type="SAM" id="SignalP"/>
    </source>
</evidence>
<dbReference type="PATRIC" id="fig|389348.3.peg.2025"/>
<dbReference type="PROSITE" id="PS51257">
    <property type="entry name" value="PROKAR_LIPOPROTEIN"/>
    <property type="match status" value="1"/>
</dbReference>
<organism evidence="8 9">
    <name type="scientific">Candidatus Protochlamydia naegleriophila</name>
    <dbReference type="NCBI Taxonomy" id="389348"/>
    <lineage>
        <taxon>Bacteria</taxon>
        <taxon>Pseudomonadati</taxon>
        <taxon>Chlamydiota</taxon>
        <taxon>Chlamydiia</taxon>
        <taxon>Parachlamydiales</taxon>
        <taxon>Parachlamydiaceae</taxon>
        <taxon>Candidatus Protochlamydia</taxon>
    </lineage>
</organism>
<dbReference type="InterPro" id="IPR008166">
    <property type="entry name" value="Glyco_transf_92"/>
</dbReference>
<keyword evidence="9" id="KW-1185">Reference proteome</keyword>
<dbReference type="KEGG" id="pnl:PNK_1804"/>
<dbReference type="PANTHER" id="PTHR21461">
    <property type="entry name" value="GLYCOSYLTRANSFERASE FAMILY 92 PROTEIN"/>
    <property type="match status" value="1"/>
</dbReference>
<feature type="signal peptide" evidence="7">
    <location>
        <begin position="1"/>
        <end position="19"/>
    </location>
</feature>
<evidence type="ECO:0000313" key="9">
    <source>
        <dbReference type="Proteomes" id="UP000069902"/>
    </source>
</evidence>
<name>A0A0U5ET54_9BACT</name>
<dbReference type="AlphaFoldDB" id="A0A0U5ET54"/>
<dbReference type="Proteomes" id="UP000069902">
    <property type="component" value="Chromosome cPNK"/>
</dbReference>
<keyword evidence="2" id="KW-0328">Glycosyltransferase</keyword>
<accession>A0A0U5ET54</accession>
<evidence type="ECO:0000313" key="8">
    <source>
        <dbReference type="EMBL" id="CUI17411.1"/>
    </source>
</evidence>
<evidence type="ECO:0000256" key="4">
    <source>
        <dbReference type="ARBA" id="ARBA00022692"/>
    </source>
</evidence>
<keyword evidence="5" id="KW-1133">Transmembrane helix</keyword>
<protein>
    <submittedName>
        <fullName evidence="8">Conserved putative secreted protein</fullName>
    </submittedName>
</protein>
<comment type="subcellular location">
    <subcellularLocation>
        <location evidence="1">Membrane</location>
        <topology evidence="1">Single-pass membrane protein</topology>
    </subcellularLocation>
</comment>